<accession>A0ABU7BYC0</accession>
<feature type="domain" description="ADAMTS/ADAMTS-like Spacer 1" evidence="3">
    <location>
        <begin position="132"/>
        <end position="228"/>
    </location>
</feature>
<feature type="non-terminal residue" evidence="5">
    <location>
        <position position="1"/>
    </location>
</feature>
<keyword evidence="2" id="KW-0964">Secreted</keyword>
<organism evidence="5 6">
    <name type="scientific">Ataeniobius toweri</name>
    <dbReference type="NCBI Taxonomy" id="208326"/>
    <lineage>
        <taxon>Eukaryota</taxon>
        <taxon>Metazoa</taxon>
        <taxon>Chordata</taxon>
        <taxon>Craniata</taxon>
        <taxon>Vertebrata</taxon>
        <taxon>Euteleostomi</taxon>
        <taxon>Actinopterygii</taxon>
        <taxon>Neopterygii</taxon>
        <taxon>Teleostei</taxon>
        <taxon>Neoteleostei</taxon>
        <taxon>Acanthomorphata</taxon>
        <taxon>Ovalentaria</taxon>
        <taxon>Atherinomorphae</taxon>
        <taxon>Cyprinodontiformes</taxon>
        <taxon>Goodeidae</taxon>
        <taxon>Ataeniobius</taxon>
    </lineage>
</organism>
<dbReference type="Proteomes" id="UP001345963">
    <property type="component" value="Unassembled WGS sequence"/>
</dbReference>
<evidence type="ECO:0000256" key="2">
    <source>
        <dbReference type="ARBA" id="ARBA00022525"/>
    </source>
</evidence>
<proteinExistence type="predicted"/>
<dbReference type="InterPro" id="IPR050439">
    <property type="entry name" value="ADAMTS_ADAMTS-like"/>
</dbReference>
<dbReference type="Pfam" id="PF19236">
    <property type="entry name" value="ADAMTS_CR_3"/>
    <property type="match status" value="1"/>
</dbReference>
<dbReference type="PRINTS" id="PR01857">
    <property type="entry name" value="ADAMTSFAMILY"/>
</dbReference>
<sequence>PQNNGKFCPGSSRLNQLCNTRPCPFNALDFRAQQCAEYNSKPFRGWYYKWKPYTKVDEEDICKLYCIAEDFDFFFAMSSKVKDGTSCSDNKEGVCIDGVCEAVGCDRILGSKASVDACGVCKGDNSTCKFFKGQYTLQHQANEYYSMVTVPAGTRSIHVQEMEVSTSYLAVRSLKKKYYLTGDWTVDWPGRFYFGGTVFDYQRSFNKPESLYASGPTNETLVFEVSHHFHSDRTSELLYL</sequence>
<comment type="subcellular location">
    <subcellularLocation>
        <location evidence="1">Secreted</location>
    </subcellularLocation>
</comment>
<keyword evidence="5" id="KW-0378">Hydrolase</keyword>
<reference evidence="5 6" key="1">
    <citation type="submission" date="2021-07" db="EMBL/GenBank/DDBJ databases">
        <authorList>
            <person name="Palmer J.M."/>
        </authorList>
    </citation>
    <scope>NUCLEOTIDE SEQUENCE [LARGE SCALE GENOMIC DNA]</scope>
    <source>
        <strain evidence="5 6">AT_MEX2019</strain>
        <tissue evidence="5">Muscle</tissue>
    </source>
</reference>
<evidence type="ECO:0000259" key="4">
    <source>
        <dbReference type="Pfam" id="PF19236"/>
    </source>
</evidence>
<keyword evidence="6" id="KW-1185">Reference proteome</keyword>
<gene>
    <name evidence="5" type="primary">ADAMTS18_1</name>
    <name evidence="5" type="ORF">ATANTOWER_007786</name>
</gene>
<dbReference type="InterPro" id="IPR010294">
    <property type="entry name" value="ADAMTS_spacer1"/>
</dbReference>
<keyword evidence="5" id="KW-0482">Metalloprotease</keyword>
<dbReference type="GO" id="GO:0008237">
    <property type="term" value="F:metallopeptidase activity"/>
    <property type="evidence" value="ECO:0007669"/>
    <property type="project" value="UniProtKB-KW"/>
</dbReference>
<dbReference type="EMBL" id="JAHUTI010070753">
    <property type="protein sequence ID" value="MED6255319.1"/>
    <property type="molecule type" value="Genomic_DNA"/>
</dbReference>
<dbReference type="InterPro" id="IPR045371">
    <property type="entry name" value="ADAMTS_CR_3"/>
</dbReference>
<dbReference type="Pfam" id="PF05986">
    <property type="entry name" value="ADAMTS_spacer1"/>
    <property type="match status" value="1"/>
</dbReference>
<evidence type="ECO:0000256" key="1">
    <source>
        <dbReference type="ARBA" id="ARBA00004613"/>
    </source>
</evidence>
<dbReference type="InterPro" id="IPR013273">
    <property type="entry name" value="ADAMTS/ADAMTS-like"/>
</dbReference>
<keyword evidence="5" id="KW-0645">Protease</keyword>
<dbReference type="PANTHER" id="PTHR13723">
    <property type="entry name" value="ADAMTS A DISINTEGRIN AND METALLOPROTEASE WITH THROMBOSPONDIN MOTIFS PROTEASE"/>
    <property type="match status" value="1"/>
</dbReference>
<comment type="caution">
    <text evidence="5">The sequence shown here is derived from an EMBL/GenBank/DDBJ whole genome shotgun (WGS) entry which is preliminary data.</text>
</comment>
<name>A0ABU7BYC0_9TELE</name>
<evidence type="ECO:0000313" key="5">
    <source>
        <dbReference type="EMBL" id="MED6255319.1"/>
    </source>
</evidence>
<protein>
    <submittedName>
        <fullName evidence="5">A disintegrin and metalloproteinase with thrombospondin motifs 18</fullName>
    </submittedName>
</protein>
<feature type="domain" description="ADAMTS/ADAMTS-like cysteine-rich" evidence="4">
    <location>
        <begin position="28"/>
        <end position="128"/>
    </location>
</feature>
<dbReference type="Gene3D" id="2.60.120.830">
    <property type="match status" value="1"/>
</dbReference>
<dbReference type="PANTHER" id="PTHR13723:SF167">
    <property type="entry name" value="A DISINTEGRIN AND METALLOPROTEINASE WITH THROMBOSPONDIN MOTIFS 18"/>
    <property type="match status" value="1"/>
</dbReference>
<evidence type="ECO:0000259" key="3">
    <source>
        <dbReference type="Pfam" id="PF05986"/>
    </source>
</evidence>
<evidence type="ECO:0000313" key="6">
    <source>
        <dbReference type="Proteomes" id="UP001345963"/>
    </source>
</evidence>